<keyword evidence="9" id="KW-1185">Reference proteome</keyword>
<dbReference type="SMART" id="SM00482">
    <property type="entry name" value="POLAc"/>
    <property type="match status" value="1"/>
</dbReference>
<dbReference type="InterPro" id="IPR012337">
    <property type="entry name" value="RNaseH-like_sf"/>
</dbReference>
<dbReference type="OrthoDB" id="5196455at2"/>
<dbReference type="Gene3D" id="3.30.70.370">
    <property type="match status" value="1"/>
</dbReference>
<dbReference type="GO" id="GO:0008408">
    <property type="term" value="F:3'-5' exonuclease activity"/>
    <property type="evidence" value="ECO:0007669"/>
    <property type="project" value="InterPro"/>
</dbReference>
<comment type="caution">
    <text evidence="8">The sequence shown here is derived from an EMBL/GenBank/DDBJ whole genome shotgun (WGS) entry which is preliminary data.</text>
</comment>
<evidence type="ECO:0000313" key="8">
    <source>
        <dbReference type="EMBL" id="TQJ04656.1"/>
    </source>
</evidence>
<dbReference type="Gene3D" id="1.10.150.20">
    <property type="entry name" value="5' to 3' exonuclease, C-terminal subdomain"/>
    <property type="match status" value="1"/>
</dbReference>
<accession>A0A542DNJ0</accession>
<dbReference type="EMBL" id="VFML01000001">
    <property type="protein sequence ID" value="TQJ04656.1"/>
    <property type="molecule type" value="Genomic_DNA"/>
</dbReference>
<reference evidence="8 9" key="1">
    <citation type="submission" date="2019-06" db="EMBL/GenBank/DDBJ databases">
        <title>Sequencing the genomes of 1000 actinobacteria strains.</title>
        <authorList>
            <person name="Klenk H.-P."/>
        </authorList>
    </citation>
    <scope>NUCLEOTIDE SEQUENCE [LARGE SCALE GENOMIC DNA]</scope>
    <source>
        <strain evidence="8 9">DSM 45679</strain>
    </source>
</reference>
<name>A0A542DNJ0_AMYCI</name>
<dbReference type="Proteomes" id="UP000320876">
    <property type="component" value="Unassembled WGS sequence"/>
</dbReference>
<sequence length="602" mass="67717">MKEFRHAVSGEQVVIRVVERPDDLDGFRTFIRSNLRCLAVDSETTGLDIYSPGFAVRLVQFGNSREAWVVPVELGGPFADDVRRALLGLRTLVVHNAGFDLQVFARTLGIPMEELWPKVTDSQTLAHLVDPRDPKKGGVGLKLEELTAHYIDAELATNVKGLMLRLARKYKTTKAKIWTKVDLFDPDYLLYAGMDTILASRITQLLWPKLPPAAPKLIPFEREVSEICSEYERTGFLLDVEYTQSLSDRLREEEDKYTAVAQSFGCESVNSGEQVAHVLQRRGVELTKRTASGKLSVDKSILEPLAAAGDEFAIAVQEAKRARKWRTTWVDTFLATRDEHDRCHPSINPLQARSGRMSITGIPAQTLPAGDWMIRRCFVADDGHRIGSVDYQTQELRVLAALSQDRRMIQAFDRGLSLHLLTARAAFGEHVEKDTKEYKAGKGTNFAVCYGGTWRAVNEQFGVAPEDAKKAVNTFWSMYQGVKRFKQRLERQAKAQGYITTPIGRRLPVDRDRPYSALNYMVQSYSRDVTCRGIIRLHKAGYTPYIRLPIHDEVVASLPAEHAQWGARQIARHMAEDMGPVRIGTDSEVGLRSWGSLYGADH</sequence>
<dbReference type="Gene3D" id="1.20.1060.10">
    <property type="entry name" value="Taq DNA Polymerase, Chain T, domain 4"/>
    <property type="match status" value="1"/>
</dbReference>
<dbReference type="PRINTS" id="PR00868">
    <property type="entry name" value="DNAPOLI"/>
</dbReference>
<evidence type="ECO:0000259" key="7">
    <source>
        <dbReference type="SMART" id="SM00482"/>
    </source>
</evidence>
<dbReference type="EC" id="2.7.7.7" evidence="2"/>
<dbReference type="InterPro" id="IPR043502">
    <property type="entry name" value="DNA/RNA_pol_sf"/>
</dbReference>
<dbReference type="Gene3D" id="3.30.420.10">
    <property type="entry name" value="Ribonuclease H-like superfamily/Ribonuclease H"/>
    <property type="match status" value="1"/>
</dbReference>
<dbReference type="InterPro" id="IPR001098">
    <property type="entry name" value="DNA-dir_DNA_pol_A_palm_dom"/>
</dbReference>
<dbReference type="GO" id="GO:0006302">
    <property type="term" value="P:double-strand break repair"/>
    <property type="evidence" value="ECO:0007669"/>
    <property type="project" value="TreeGrafter"/>
</dbReference>
<dbReference type="Pfam" id="PF00476">
    <property type="entry name" value="DNA_pol_A"/>
    <property type="match status" value="1"/>
</dbReference>
<dbReference type="GO" id="GO:0003887">
    <property type="term" value="F:DNA-directed DNA polymerase activity"/>
    <property type="evidence" value="ECO:0007669"/>
    <property type="project" value="UniProtKB-EC"/>
</dbReference>
<dbReference type="PANTHER" id="PTHR10133:SF27">
    <property type="entry name" value="DNA POLYMERASE NU"/>
    <property type="match status" value="1"/>
</dbReference>
<comment type="catalytic activity">
    <reaction evidence="5">
        <text>DNA(n) + a 2'-deoxyribonucleoside 5'-triphosphate = DNA(n+1) + diphosphate</text>
        <dbReference type="Rhea" id="RHEA:22508"/>
        <dbReference type="Rhea" id="RHEA-COMP:17339"/>
        <dbReference type="Rhea" id="RHEA-COMP:17340"/>
        <dbReference type="ChEBI" id="CHEBI:33019"/>
        <dbReference type="ChEBI" id="CHEBI:61560"/>
        <dbReference type="ChEBI" id="CHEBI:173112"/>
        <dbReference type="EC" id="2.7.7.7"/>
    </reaction>
</comment>
<organism evidence="8 9">
    <name type="scientific">Amycolatopsis cihanbeyliensis</name>
    <dbReference type="NCBI Taxonomy" id="1128664"/>
    <lineage>
        <taxon>Bacteria</taxon>
        <taxon>Bacillati</taxon>
        <taxon>Actinomycetota</taxon>
        <taxon>Actinomycetes</taxon>
        <taxon>Pseudonocardiales</taxon>
        <taxon>Pseudonocardiaceae</taxon>
        <taxon>Amycolatopsis</taxon>
    </lineage>
</organism>
<evidence type="ECO:0000256" key="4">
    <source>
        <dbReference type="ARBA" id="ARBA00022705"/>
    </source>
</evidence>
<feature type="domain" description="DNA-directed DNA polymerase family A palm" evidence="7">
    <location>
        <begin position="371"/>
        <end position="562"/>
    </location>
</feature>
<evidence type="ECO:0000256" key="3">
    <source>
        <dbReference type="ARBA" id="ARBA00020311"/>
    </source>
</evidence>
<dbReference type="SUPFAM" id="SSF56672">
    <property type="entry name" value="DNA/RNA polymerases"/>
    <property type="match status" value="1"/>
</dbReference>
<dbReference type="InterPro" id="IPR002562">
    <property type="entry name" value="3'-5'_exonuclease_dom"/>
</dbReference>
<dbReference type="Pfam" id="PF01612">
    <property type="entry name" value="DNA_pol_A_exo1"/>
    <property type="match status" value="1"/>
</dbReference>
<proteinExistence type="inferred from homology"/>
<dbReference type="GO" id="GO:0006261">
    <property type="term" value="P:DNA-templated DNA replication"/>
    <property type="evidence" value="ECO:0007669"/>
    <property type="project" value="InterPro"/>
</dbReference>
<evidence type="ECO:0000256" key="5">
    <source>
        <dbReference type="ARBA" id="ARBA00049244"/>
    </source>
</evidence>
<keyword evidence="4" id="KW-0235">DNA replication</keyword>
<gene>
    <name evidence="8" type="ORF">FB471_4459</name>
</gene>
<dbReference type="PANTHER" id="PTHR10133">
    <property type="entry name" value="DNA POLYMERASE I"/>
    <property type="match status" value="1"/>
</dbReference>
<dbReference type="SMART" id="SM00474">
    <property type="entry name" value="35EXOc"/>
    <property type="match status" value="1"/>
</dbReference>
<comment type="similarity">
    <text evidence="1">Belongs to the DNA polymerase type-A family.</text>
</comment>
<feature type="domain" description="3'-5' exonuclease" evidence="6">
    <location>
        <begin position="15"/>
        <end position="211"/>
    </location>
</feature>
<dbReference type="AlphaFoldDB" id="A0A542DNJ0"/>
<dbReference type="SUPFAM" id="SSF53098">
    <property type="entry name" value="Ribonuclease H-like"/>
    <property type="match status" value="1"/>
</dbReference>
<evidence type="ECO:0000256" key="2">
    <source>
        <dbReference type="ARBA" id="ARBA00012417"/>
    </source>
</evidence>
<evidence type="ECO:0000259" key="6">
    <source>
        <dbReference type="SMART" id="SM00474"/>
    </source>
</evidence>
<dbReference type="InterPro" id="IPR036397">
    <property type="entry name" value="RNaseH_sf"/>
</dbReference>
<evidence type="ECO:0000313" key="9">
    <source>
        <dbReference type="Proteomes" id="UP000320876"/>
    </source>
</evidence>
<dbReference type="GO" id="GO:0003677">
    <property type="term" value="F:DNA binding"/>
    <property type="evidence" value="ECO:0007669"/>
    <property type="project" value="InterPro"/>
</dbReference>
<evidence type="ECO:0000256" key="1">
    <source>
        <dbReference type="ARBA" id="ARBA00007705"/>
    </source>
</evidence>
<protein>
    <recommendedName>
        <fullName evidence="3">DNA polymerase I</fullName>
        <ecNumber evidence="2">2.7.7.7</ecNumber>
    </recommendedName>
</protein>
<dbReference type="InterPro" id="IPR002298">
    <property type="entry name" value="DNA_polymerase_A"/>
</dbReference>